<protein>
    <submittedName>
        <fullName evidence="2">Uncharacterized protein</fullName>
    </submittedName>
</protein>
<proteinExistence type="predicted"/>
<sequence length="237" mass="27793">MDEEFRGKYIFRPYHGVATHEPLTRTEKLNHFLEMVLPSSITPSNKERYDILFKLLEYEGNIWKAEETKLQETILYLRDVLNKTNKEAVEKILRQILPFRPLVTPQPPNSSYTRVQDPKRTINTLLNICLDEAKNDLESQIMDKFDILFPLTPYSTDSDDKMIQRYRNPESDVNTSDKLGSIDDEHTASSETPSRNLKSTRRKRTSKTGDTEATDRRTSVTVRSKRQRWLNKIKNQK</sequence>
<name>A7TJM2_VANPO</name>
<gene>
    <name evidence="2" type="ORF">Kpol_534p46</name>
</gene>
<dbReference type="EMBL" id="DS480402">
    <property type="protein sequence ID" value="EDO17565.1"/>
    <property type="molecule type" value="Genomic_DNA"/>
</dbReference>
<dbReference type="RefSeq" id="XP_001645423.1">
    <property type="nucleotide sequence ID" value="XM_001645373.1"/>
</dbReference>
<organism evidence="3">
    <name type="scientific">Vanderwaltozyma polyspora (strain ATCC 22028 / DSM 70294 / BCRC 21397 / CBS 2163 / NBRC 10782 / NRRL Y-8283 / UCD 57-17)</name>
    <name type="common">Kluyveromyces polysporus</name>
    <dbReference type="NCBI Taxonomy" id="436907"/>
    <lineage>
        <taxon>Eukaryota</taxon>
        <taxon>Fungi</taxon>
        <taxon>Dikarya</taxon>
        <taxon>Ascomycota</taxon>
        <taxon>Saccharomycotina</taxon>
        <taxon>Saccharomycetes</taxon>
        <taxon>Saccharomycetales</taxon>
        <taxon>Saccharomycetaceae</taxon>
        <taxon>Vanderwaltozyma</taxon>
    </lineage>
</organism>
<dbReference type="AlphaFoldDB" id="A7TJM2"/>
<dbReference type="Proteomes" id="UP000000267">
    <property type="component" value="Unassembled WGS sequence"/>
</dbReference>
<dbReference type="GeneID" id="5545790"/>
<dbReference type="InParanoid" id="A7TJM2"/>
<accession>A7TJM2</accession>
<feature type="compositionally biased region" description="Basic and acidic residues" evidence="1">
    <location>
        <begin position="207"/>
        <end position="218"/>
    </location>
</feature>
<dbReference type="HOGENOM" id="CLU_1171373_0_0_1"/>
<evidence type="ECO:0000313" key="3">
    <source>
        <dbReference type="Proteomes" id="UP000000267"/>
    </source>
</evidence>
<reference evidence="2 3" key="1">
    <citation type="journal article" date="2007" name="Proc. Natl. Acad. Sci. U.S.A.">
        <title>Independent sorting-out of thousands of duplicated gene pairs in two yeast species descended from a whole-genome duplication.</title>
        <authorList>
            <person name="Scannell D.R."/>
            <person name="Frank A.C."/>
            <person name="Conant G.C."/>
            <person name="Byrne K.P."/>
            <person name="Woolfit M."/>
            <person name="Wolfe K.H."/>
        </authorList>
    </citation>
    <scope>NUCLEOTIDE SEQUENCE [LARGE SCALE GENOMIC DNA]</scope>
    <source>
        <strain evidence="3">ATCC 22028 / DSM 70294 / BCRC 21397 / CBS 2163 / NBRC 10782 / NRRL Y-8283 / UCD 57-17</strain>
    </source>
</reference>
<feature type="compositionally biased region" description="Basic residues" evidence="1">
    <location>
        <begin position="223"/>
        <end position="237"/>
    </location>
</feature>
<evidence type="ECO:0000256" key="1">
    <source>
        <dbReference type="SAM" id="MobiDB-lite"/>
    </source>
</evidence>
<dbReference type="KEGG" id="vpo:Kpol_534p46"/>
<keyword evidence="3" id="KW-1185">Reference proteome</keyword>
<evidence type="ECO:0000313" key="2">
    <source>
        <dbReference type="EMBL" id="EDO17565.1"/>
    </source>
</evidence>
<feature type="region of interest" description="Disordered" evidence="1">
    <location>
        <begin position="167"/>
        <end position="237"/>
    </location>
</feature>